<dbReference type="Gene3D" id="3.30.710.10">
    <property type="entry name" value="Potassium Channel Kv1.1, Chain A"/>
    <property type="match status" value="2"/>
</dbReference>
<dbReference type="PANTHER" id="PTHR35918">
    <property type="entry name" value="OS06G0674800 PROTEIN"/>
    <property type="match status" value="1"/>
</dbReference>
<evidence type="ECO:0000313" key="3">
    <source>
        <dbReference type="EMBL" id="KAL0008996.1"/>
    </source>
</evidence>
<evidence type="ECO:0000256" key="1">
    <source>
        <dbReference type="ARBA" id="ARBA00004906"/>
    </source>
</evidence>
<dbReference type="Pfam" id="PF00651">
    <property type="entry name" value="BTB"/>
    <property type="match status" value="1"/>
</dbReference>
<dbReference type="EMBL" id="JAZDWU010000003">
    <property type="protein sequence ID" value="KAL0008996.1"/>
    <property type="molecule type" value="Genomic_DNA"/>
</dbReference>
<dbReference type="SUPFAM" id="SSF54695">
    <property type="entry name" value="POZ domain"/>
    <property type="match status" value="2"/>
</dbReference>
<protein>
    <recommendedName>
        <fullName evidence="2">BTB domain-containing protein</fullName>
    </recommendedName>
</protein>
<dbReference type="SUPFAM" id="SSF48371">
    <property type="entry name" value="ARM repeat"/>
    <property type="match status" value="1"/>
</dbReference>
<sequence length="1024" mass="115437">MRSSSSKHGHGASENNRSISGHMYTLHQRLYHALNLGTRSYDDKTRKWMSTDIEVQRHVVRSIAAFLDSISGDTLRHPLVKDSVADMVGALVWILHFKNGAILNIAAKVVEKLVNVLPSSVMQPYLLDLVHPLSSLLSLQQVEVAVSCATALNLILSNQSSKSEKAIWGILKKTETVAHIVSNIHDFSGGIIPSEYFQEMASLLSTILRQWPPSRYPVWNDVKLMKALESIHTTPDSSIKVAVLKLYSALALCGSAAMNLIENGEALLQMMVQCMDRSHPHSVQVEGFRLAQCLVRNEETFLKVMSFCCEPFVKAIMCGISQQSSLSGKAADDQVSLLVEACCLALITRWAGEHHIYFWKQGIDGVLLGLLSKDFHKTSYQEFVSLEQQISIAQEILSANYLLVLRGYVWDILGWLATHCGEDFNPKIFRNELYLDILITCTCLAFVDAIYKWRQVCQNDVVDNFKSESASRAVLMMIYSPSKYISSRARVILSEILKPNGKEYLIHILRTLNYSASQRNIGMPNILKLVINLIGLTCYCGLPQYRRRLIKSKGIETLLVLVKCCLDYDIHIKRQSFVPHLHNTFQERSCCWVCTEEWEGGDIPLLYSLWGLAELMHNSGSVRNNLNIFAGEMTYTETELVSKLQEICIHTSSPGLRWYAAYVLSYFGVYGFPSKLGKRIGKALNEKEYADMQLILTKGQSLSVHGVVFAVRCSALLPPKGLPINEKKFDGSSIKDFTEKVHGEFQKEIRLSAHVDHDALMKLLEYVYLGYAQAGEELVKKLKTLAKRCNLRPLLQLLCKKHPKWSTPFPSSDLSLALGPAGFQFSDIIMEAKVTELMCWTCSFCSLSKPHIHVHKVILSSSCDYMRALFQSGMKESHLGTIKVPVSWEALVKLVNWFYSNELSSPPSGCLWDYMENEEKLCKLRPYVELCWLAEFWFLKDLKEDCSNVIVSCLDSARTLSIKIIQIAADLSLWKLAEVAANYIAPFYRQLHDSGELEALDDMLVDVVRVASVRLSREGSSNSR</sequence>
<dbReference type="Proteomes" id="UP001459277">
    <property type="component" value="Unassembled WGS sequence"/>
</dbReference>
<dbReference type="Pfam" id="PF26522">
    <property type="entry name" value="ARM_6"/>
    <property type="match status" value="1"/>
</dbReference>
<dbReference type="AlphaFoldDB" id="A0AAW2DF05"/>
<dbReference type="PROSITE" id="PS50097">
    <property type="entry name" value="BTB"/>
    <property type="match status" value="1"/>
</dbReference>
<evidence type="ECO:0000313" key="4">
    <source>
        <dbReference type="Proteomes" id="UP001459277"/>
    </source>
</evidence>
<keyword evidence="4" id="KW-1185">Reference proteome</keyword>
<dbReference type="InterPro" id="IPR016024">
    <property type="entry name" value="ARM-type_fold"/>
</dbReference>
<feature type="domain" description="BTB" evidence="2">
    <location>
        <begin position="826"/>
        <end position="907"/>
    </location>
</feature>
<comment type="pathway">
    <text evidence="1">Protein modification; protein ubiquitination.</text>
</comment>
<dbReference type="Gene3D" id="1.25.10.10">
    <property type="entry name" value="Leucine-rich Repeat Variant"/>
    <property type="match status" value="1"/>
</dbReference>
<reference evidence="3 4" key="1">
    <citation type="submission" date="2024-01" db="EMBL/GenBank/DDBJ databases">
        <title>A telomere-to-telomere, gap-free genome of sweet tea (Lithocarpus litseifolius).</title>
        <authorList>
            <person name="Zhou J."/>
        </authorList>
    </citation>
    <scope>NUCLEOTIDE SEQUENCE [LARGE SCALE GENOMIC DNA]</scope>
    <source>
        <strain evidence="3">Zhou-2022a</strain>
        <tissue evidence="3">Leaf</tissue>
    </source>
</reference>
<evidence type="ECO:0000259" key="2">
    <source>
        <dbReference type="PROSITE" id="PS50097"/>
    </source>
</evidence>
<gene>
    <name evidence="3" type="ORF">SO802_010498</name>
</gene>
<dbReference type="PANTHER" id="PTHR35918:SF1">
    <property type="entry name" value="BTB DOMAIN-CONTAINING PROTEIN"/>
    <property type="match status" value="1"/>
</dbReference>
<dbReference type="SMART" id="SM00225">
    <property type="entry name" value="BTB"/>
    <property type="match status" value="2"/>
</dbReference>
<comment type="caution">
    <text evidence="3">The sequence shown here is derived from an EMBL/GenBank/DDBJ whole genome shotgun (WGS) entry which is preliminary data.</text>
</comment>
<name>A0AAW2DF05_9ROSI</name>
<dbReference type="InterPro" id="IPR011333">
    <property type="entry name" value="SKP1/BTB/POZ_sf"/>
</dbReference>
<dbReference type="InterPro" id="IPR059007">
    <property type="entry name" value="ARM_At1g04390"/>
</dbReference>
<dbReference type="InterPro" id="IPR044953">
    <property type="entry name" value="At1g04390-like"/>
</dbReference>
<dbReference type="InterPro" id="IPR011989">
    <property type="entry name" value="ARM-like"/>
</dbReference>
<dbReference type="CDD" id="cd18186">
    <property type="entry name" value="BTB_POZ_ZBTB_KLHL-like"/>
    <property type="match status" value="1"/>
</dbReference>
<proteinExistence type="predicted"/>
<organism evidence="3 4">
    <name type="scientific">Lithocarpus litseifolius</name>
    <dbReference type="NCBI Taxonomy" id="425828"/>
    <lineage>
        <taxon>Eukaryota</taxon>
        <taxon>Viridiplantae</taxon>
        <taxon>Streptophyta</taxon>
        <taxon>Embryophyta</taxon>
        <taxon>Tracheophyta</taxon>
        <taxon>Spermatophyta</taxon>
        <taxon>Magnoliopsida</taxon>
        <taxon>eudicotyledons</taxon>
        <taxon>Gunneridae</taxon>
        <taxon>Pentapetalae</taxon>
        <taxon>rosids</taxon>
        <taxon>fabids</taxon>
        <taxon>Fagales</taxon>
        <taxon>Fagaceae</taxon>
        <taxon>Lithocarpus</taxon>
    </lineage>
</organism>
<accession>A0AAW2DF05</accession>
<dbReference type="InterPro" id="IPR000210">
    <property type="entry name" value="BTB/POZ_dom"/>
</dbReference>